<feature type="region of interest" description="Disordered" evidence="4">
    <location>
        <begin position="467"/>
        <end position="496"/>
    </location>
</feature>
<feature type="compositionally biased region" description="Basic residues" evidence="4">
    <location>
        <begin position="487"/>
        <end position="496"/>
    </location>
</feature>
<dbReference type="EMBL" id="JAGPXF010000004">
    <property type="protein sequence ID" value="KAH7245820.1"/>
    <property type="molecule type" value="Genomic_DNA"/>
</dbReference>
<dbReference type="Gene3D" id="1.25.40.20">
    <property type="entry name" value="Ankyrin repeat-containing domain"/>
    <property type="match status" value="1"/>
</dbReference>
<name>A0A8K0RWW7_9HYPO</name>
<dbReference type="PANTHER" id="PTHR24134">
    <property type="entry name" value="ANKYRIN REPEAT-CONTAINING PROTEIN DDB_G0279043"/>
    <property type="match status" value="1"/>
</dbReference>
<accession>A0A8K0RWW7</accession>
<keyword evidence="6" id="KW-1185">Reference proteome</keyword>
<dbReference type="OrthoDB" id="539213at2759"/>
<evidence type="ECO:0000256" key="1">
    <source>
        <dbReference type="ARBA" id="ARBA00022737"/>
    </source>
</evidence>
<dbReference type="InterPro" id="IPR036770">
    <property type="entry name" value="Ankyrin_rpt-contain_sf"/>
</dbReference>
<comment type="caution">
    <text evidence="5">The sequence shown here is derived from an EMBL/GenBank/DDBJ whole genome shotgun (WGS) entry which is preliminary data.</text>
</comment>
<dbReference type="InterPro" id="IPR002110">
    <property type="entry name" value="Ankyrin_rpt"/>
</dbReference>
<feature type="compositionally biased region" description="Polar residues" evidence="4">
    <location>
        <begin position="225"/>
        <end position="239"/>
    </location>
</feature>
<evidence type="ECO:0000256" key="2">
    <source>
        <dbReference type="ARBA" id="ARBA00023043"/>
    </source>
</evidence>
<dbReference type="AlphaFoldDB" id="A0A8K0RWW7"/>
<evidence type="ECO:0008006" key="7">
    <source>
        <dbReference type="Google" id="ProtNLM"/>
    </source>
</evidence>
<reference evidence="5" key="1">
    <citation type="journal article" date="2021" name="Nat. Commun.">
        <title>Genetic determinants of endophytism in the Arabidopsis root mycobiome.</title>
        <authorList>
            <person name="Mesny F."/>
            <person name="Miyauchi S."/>
            <person name="Thiergart T."/>
            <person name="Pickel B."/>
            <person name="Atanasova L."/>
            <person name="Karlsson M."/>
            <person name="Huettel B."/>
            <person name="Barry K.W."/>
            <person name="Haridas S."/>
            <person name="Chen C."/>
            <person name="Bauer D."/>
            <person name="Andreopoulos W."/>
            <person name="Pangilinan J."/>
            <person name="LaButti K."/>
            <person name="Riley R."/>
            <person name="Lipzen A."/>
            <person name="Clum A."/>
            <person name="Drula E."/>
            <person name="Henrissat B."/>
            <person name="Kohler A."/>
            <person name="Grigoriev I.V."/>
            <person name="Martin F.M."/>
            <person name="Hacquard S."/>
        </authorList>
    </citation>
    <scope>NUCLEOTIDE SEQUENCE</scope>
    <source>
        <strain evidence="5">MPI-SDFR-AT-0068</strain>
    </source>
</reference>
<dbReference type="PROSITE" id="PS50088">
    <property type="entry name" value="ANK_REPEAT"/>
    <property type="match status" value="1"/>
</dbReference>
<dbReference type="Pfam" id="PF12796">
    <property type="entry name" value="Ank_2"/>
    <property type="match status" value="1"/>
</dbReference>
<proteinExistence type="predicted"/>
<dbReference type="PANTHER" id="PTHR24134:SF9">
    <property type="entry name" value="ANKYRIN REPEAT AND SOCS BOX PROTEIN 8"/>
    <property type="match status" value="1"/>
</dbReference>
<evidence type="ECO:0000313" key="6">
    <source>
        <dbReference type="Proteomes" id="UP000813427"/>
    </source>
</evidence>
<organism evidence="5 6">
    <name type="scientific">Fusarium tricinctum</name>
    <dbReference type="NCBI Taxonomy" id="61284"/>
    <lineage>
        <taxon>Eukaryota</taxon>
        <taxon>Fungi</taxon>
        <taxon>Dikarya</taxon>
        <taxon>Ascomycota</taxon>
        <taxon>Pezizomycotina</taxon>
        <taxon>Sordariomycetes</taxon>
        <taxon>Hypocreomycetidae</taxon>
        <taxon>Hypocreales</taxon>
        <taxon>Nectriaceae</taxon>
        <taxon>Fusarium</taxon>
        <taxon>Fusarium tricinctum species complex</taxon>
    </lineage>
</organism>
<dbReference type="SUPFAM" id="SSF48403">
    <property type="entry name" value="Ankyrin repeat"/>
    <property type="match status" value="1"/>
</dbReference>
<evidence type="ECO:0000256" key="3">
    <source>
        <dbReference type="PROSITE-ProRule" id="PRU00023"/>
    </source>
</evidence>
<dbReference type="Proteomes" id="UP000813427">
    <property type="component" value="Unassembled WGS sequence"/>
</dbReference>
<evidence type="ECO:0000313" key="5">
    <source>
        <dbReference type="EMBL" id="KAH7245820.1"/>
    </source>
</evidence>
<feature type="repeat" description="ANK" evidence="3">
    <location>
        <begin position="267"/>
        <end position="299"/>
    </location>
</feature>
<gene>
    <name evidence="5" type="ORF">BKA59DRAFT_454880</name>
</gene>
<dbReference type="PROSITE" id="PS50297">
    <property type="entry name" value="ANK_REP_REGION"/>
    <property type="match status" value="1"/>
</dbReference>
<protein>
    <recommendedName>
        <fullName evidence="7">Ankyrin</fullName>
    </recommendedName>
</protein>
<dbReference type="SMART" id="SM00248">
    <property type="entry name" value="ANK"/>
    <property type="match status" value="2"/>
</dbReference>
<keyword evidence="2 3" id="KW-0040">ANK repeat</keyword>
<sequence length="496" mass="55757">MRTSERMPCKAPNSCIYELQAAFSRAKQMYQAGYPIFAKRAYDKAMEDRKAMQSQGIDTVGVTEWIDMEIIHVRIIKECVSHGESYEVVANDQLQSLKSSLREACSSGISPELCDQQKRVGILCADMDDFGGAEEFLRLSLDAYLKDKAYEQKIQWISTLLCKQYDRWVQPDSRSAFERSMFRELGYNPASSHKAMAATIEWCRHHKHEASTVEGRLHITEENYGGNTPQQEGDTTTQIRKPVHEPPNYATYQQDFSLVDIDSEDRYGETALHRDCKIGSARMVKLLVSEGAKVNGVSKSNRTPLMINCLVSELNGGTRLSGKRRQVLETLINHNADTTHNDEGNNAVRKSLKKRGYKTVEIDEMLSPDPTQRLAWGLTQARSLESTGRGPERSSLTTESVVFYNTPIELAADTLPRLAELTTADDVPRYMQPASGYDVLMQSQSCNLQLAKLLGSTPAVDFEGDTAPATEVHHERRHPRSSGLRSIGRKLRVRRG</sequence>
<keyword evidence="1" id="KW-0677">Repeat</keyword>
<evidence type="ECO:0000256" key="4">
    <source>
        <dbReference type="SAM" id="MobiDB-lite"/>
    </source>
</evidence>
<feature type="region of interest" description="Disordered" evidence="4">
    <location>
        <begin position="223"/>
        <end position="247"/>
    </location>
</feature>